<proteinExistence type="predicted"/>
<evidence type="ECO:0000313" key="3">
    <source>
        <dbReference type="Proteomes" id="UP000244924"/>
    </source>
</evidence>
<sequence>MALVVLVGVGAILFWMFDEVEEAPSPAERGAVEQVLNPSADGGEGSVETPEEQKPEEVEPDVVVPTVDN</sequence>
<organism evidence="2 3">
    <name type="scientific">Albidovulum aquaemixtae</name>
    <dbReference type="NCBI Taxonomy" id="1542388"/>
    <lineage>
        <taxon>Bacteria</taxon>
        <taxon>Pseudomonadati</taxon>
        <taxon>Pseudomonadota</taxon>
        <taxon>Alphaproteobacteria</taxon>
        <taxon>Rhodobacterales</taxon>
        <taxon>Paracoccaceae</taxon>
        <taxon>Albidovulum</taxon>
    </lineage>
</organism>
<dbReference type="Proteomes" id="UP000244924">
    <property type="component" value="Unassembled WGS sequence"/>
</dbReference>
<dbReference type="AlphaFoldDB" id="A0A2R8BNL5"/>
<gene>
    <name evidence="2" type="ORF">DEA8626_04077</name>
</gene>
<keyword evidence="3" id="KW-1185">Reference proteome</keyword>
<accession>A0A2R8BNL5</accession>
<evidence type="ECO:0000313" key="2">
    <source>
        <dbReference type="EMBL" id="SPH25042.1"/>
    </source>
</evidence>
<dbReference type="EMBL" id="OMOQ01000007">
    <property type="protein sequence ID" value="SPH25042.1"/>
    <property type="molecule type" value="Genomic_DNA"/>
</dbReference>
<feature type="region of interest" description="Disordered" evidence="1">
    <location>
        <begin position="23"/>
        <end position="69"/>
    </location>
</feature>
<reference evidence="2 3" key="1">
    <citation type="submission" date="2018-03" db="EMBL/GenBank/DDBJ databases">
        <authorList>
            <person name="Keele B.F."/>
        </authorList>
    </citation>
    <scope>NUCLEOTIDE SEQUENCE [LARGE SCALE GENOMIC DNA]</scope>
    <source>
        <strain evidence="2 3">CECT 8626</strain>
    </source>
</reference>
<protein>
    <submittedName>
        <fullName evidence="2">Uncharacterized protein</fullName>
    </submittedName>
</protein>
<name>A0A2R8BNL5_9RHOB</name>
<evidence type="ECO:0000256" key="1">
    <source>
        <dbReference type="SAM" id="MobiDB-lite"/>
    </source>
</evidence>